<gene>
    <name evidence="2" type="ORF">ACFPET_21555</name>
</gene>
<dbReference type="Proteomes" id="UP001595823">
    <property type="component" value="Unassembled WGS sequence"/>
</dbReference>
<protein>
    <submittedName>
        <fullName evidence="2">FAD/NAD(P)-binding protein</fullName>
    </submittedName>
</protein>
<keyword evidence="3" id="KW-1185">Reference proteome</keyword>
<dbReference type="Pfam" id="PF13454">
    <property type="entry name" value="NAD_binding_9"/>
    <property type="match status" value="1"/>
</dbReference>
<feature type="domain" description="FAD-dependent urate hydroxylase HpyO/Asp monooxygenase CreE-like FAD/NAD(P)-binding" evidence="1">
    <location>
        <begin position="4"/>
        <end position="170"/>
    </location>
</feature>
<comment type="caution">
    <text evidence="2">The sequence shown here is derived from an EMBL/GenBank/DDBJ whole genome shotgun (WGS) entry which is preliminary data.</text>
</comment>
<dbReference type="InterPro" id="IPR052189">
    <property type="entry name" value="L-asp_N-monooxygenase_NS-form"/>
</dbReference>
<dbReference type="Gene3D" id="3.50.50.60">
    <property type="entry name" value="FAD/NAD(P)-binding domain"/>
    <property type="match status" value="1"/>
</dbReference>
<proteinExistence type="predicted"/>
<dbReference type="PANTHER" id="PTHR40254">
    <property type="entry name" value="BLR0577 PROTEIN"/>
    <property type="match status" value="1"/>
</dbReference>
<dbReference type="RefSeq" id="WP_380625121.1">
    <property type="nucleotide sequence ID" value="NZ_JBHSDK010000061.1"/>
</dbReference>
<organism evidence="2 3">
    <name type="scientific">Salininema proteolyticum</name>
    <dbReference type="NCBI Taxonomy" id="1607685"/>
    <lineage>
        <taxon>Bacteria</taxon>
        <taxon>Bacillati</taxon>
        <taxon>Actinomycetota</taxon>
        <taxon>Actinomycetes</taxon>
        <taxon>Glycomycetales</taxon>
        <taxon>Glycomycetaceae</taxon>
        <taxon>Salininema</taxon>
    </lineage>
</organism>
<dbReference type="PANTHER" id="PTHR40254:SF1">
    <property type="entry name" value="BLR0577 PROTEIN"/>
    <property type="match status" value="1"/>
</dbReference>
<evidence type="ECO:0000313" key="2">
    <source>
        <dbReference type="EMBL" id="MFC4337786.1"/>
    </source>
</evidence>
<dbReference type="SUPFAM" id="SSF51905">
    <property type="entry name" value="FAD/NAD(P)-binding domain"/>
    <property type="match status" value="2"/>
</dbReference>
<evidence type="ECO:0000313" key="3">
    <source>
        <dbReference type="Proteomes" id="UP001595823"/>
    </source>
</evidence>
<accession>A0ABV8U3U3</accession>
<dbReference type="InterPro" id="IPR036188">
    <property type="entry name" value="FAD/NAD-bd_sf"/>
</dbReference>
<dbReference type="InterPro" id="IPR038732">
    <property type="entry name" value="HpyO/CreE_NAD-binding"/>
</dbReference>
<sequence>MKLALVGAGASAVALLDGISRAAAPPPERITVFDPAERPWCGRPYGDDLASVRVNILPEHMSVRSGESGHFSAWLRSRGMGGEDLDFAAADRFPPRRVYGRYLSETAGEAAARLKERGCRVELVRQRVVSAFTLDGEGVADDAGEIGGVWLSTTTGGVSRADRVVLAVGAGRPADHYGLTGTEGFHPDPYPLERTLRRIDSEADVAVLGTGLAAVDTAVSLLAAGHRGRVVMASRSGSLPAVRQTPAEVSLTACAPEMLRGITADGRRLGLDDVARLLAGDIRAEGGDPGSLLTEIEAVECEPAARRLRRQLGRIGDPDPGVRLAQKAIPASGPDLWVRLTPEAQRLVRTRYHRVLQSLCCPVPPGNARILLEAIDSGRLTVHSGLWNAKPTAVGGVDVFTDDGVFHAAEVVNAVAAPSHRNPPRAKELVDGLVSAGLAERHPAGGLSVDPDTSRALAPGRAESPVFVIGDLAAGTLYFTSGMPSVVDRAANIARALAADSADTRRTAPLTAARRDAV</sequence>
<reference evidence="3" key="1">
    <citation type="journal article" date="2019" name="Int. J. Syst. Evol. Microbiol.">
        <title>The Global Catalogue of Microorganisms (GCM) 10K type strain sequencing project: providing services to taxonomists for standard genome sequencing and annotation.</title>
        <authorList>
            <consortium name="The Broad Institute Genomics Platform"/>
            <consortium name="The Broad Institute Genome Sequencing Center for Infectious Disease"/>
            <person name="Wu L."/>
            <person name="Ma J."/>
        </authorList>
    </citation>
    <scope>NUCLEOTIDE SEQUENCE [LARGE SCALE GENOMIC DNA]</scope>
    <source>
        <strain evidence="3">IBRC-M 10908</strain>
    </source>
</reference>
<evidence type="ECO:0000259" key="1">
    <source>
        <dbReference type="Pfam" id="PF13454"/>
    </source>
</evidence>
<dbReference type="EMBL" id="JBHSDK010000061">
    <property type="protein sequence ID" value="MFC4337786.1"/>
    <property type="molecule type" value="Genomic_DNA"/>
</dbReference>
<name>A0ABV8U3U3_9ACTN</name>